<dbReference type="SUPFAM" id="SSF48452">
    <property type="entry name" value="TPR-like"/>
    <property type="match status" value="1"/>
</dbReference>
<dbReference type="GO" id="GO:0043531">
    <property type="term" value="F:ADP binding"/>
    <property type="evidence" value="ECO:0007669"/>
    <property type="project" value="InterPro"/>
</dbReference>
<dbReference type="InterPro" id="IPR027417">
    <property type="entry name" value="P-loop_NTPase"/>
</dbReference>
<evidence type="ECO:0000313" key="3">
    <source>
        <dbReference type="Proteomes" id="UP001161017"/>
    </source>
</evidence>
<dbReference type="PANTHER" id="PTHR46082">
    <property type="entry name" value="ATP/GTP-BINDING PROTEIN-RELATED"/>
    <property type="match status" value="1"/>
</dbReference>
<dbReference type="Gene3D" id="1.25.40.10">
    <property type="entry name" value="Tetratricopeptide repeat domain"/>
    <property type="match status" value="2"/>
</dbReference>
<accession>A0AA43QV66</accession>
<dbReference type="PANTHER" id="PTHR46082:SF6">
    <property type="entry name" value="AAA+ ATPASE DOMAIN-CONTAINING PROTEIN-RELATED"/>
    <property type="match status" value="1"/>
</dbReference>
<evidence type="ECO:0000256" key="1">
    <source>
        <dbReference type="SAM" id="MobiDB-lite"/>
    </source>
</evidence>
<organism evidence="2 3">
    <name type="scientific">Ramalina farinacea</name>
    <dbReference type="NCBI Taxonomy" id="258253"/>
    <lineage>
        <taxon>Eukaryota</taxon>
        <taxon>Fungi</taxon>
        <taxon>Dikarya</taxon>
        <taxon>Ascomycota</taxon>
        <taxon>Pezizomycotina</taxon>
        <taxon>Lecanoromycetes</taxon>
        <taxon>OSLEUM clade</taxon>
        <taxon>Lecanoromycetidae</taxon>
        <taxon>Lecanorales</taxon>
        <taxon>Lecanorineae</taxon>
        <taxon>Ramalinaceae</taxon>
        <taxon>Ramalina</taxon>
    </lineage>
</organism>
<evidence type="ECO:0008006" key="4">
    <source>
        <dbReference type="Google" id="ProtNLM"/>
    </source>
</evidence>
<dbReference type="AlphaFoldDB" id="A0AA43QV66"/>
<dbReference type="Proteomes" id="UP001161017">
    <property type="component" value="Unassembled WGS sequence"/>
</dbReference>
<sequence>MLKAGTSLVEEGRVKRIAVSLRDNVQLLTFLNVTPAEKADGRDRPKVSRLASEPLPSYESVTGMLSVPFTRDDHFIGRESDLKSIATCFMKQRRVAVCGIGGVGKSQIAIEYCYRHKASNANAHVFWVYGGNIARFYQGYKRIAQLLQIPGWDDPEASILDLVRSWLSSTPIPYLLVIDNADNIEDWWPGKYKSARPLDDPSKDLSTFLPNGLSSSHLLITTRDSRVATRLAHEKKPINLTPMSTHEARSLFLSKQAGEKHNFSEAEINNIVEELDHLPLAISQAAAFIQQHPVSIADYINALRCKNAKEFLNEELNDSRRDDESGNSVFRTWSVSFDQIKQRKSCAADLLSLMAMLDRQSVPQFLLKMPEVITSLGTLQAFNLVTTRAGSQSFQIHRLVQHFVQISLQRDGTTQEWQESALACVSKEYPTEIGVAEWPKCDALAPHVHVLTGYSYQTAEAQLDLAHLLCWAADFDIERGMYAQALDRAERSLSIFQKLVPEHDERRAAATWLYGRLRYYQVQSARDIEVAADLLQKALDTSEYPSLNFAESAFELAHLYYDQCNGEKCLEMGKASFQCWEAMEGENSSRTLDNMHDYALELAMLGHREEGIAKWQEIVKRSPTIEASEQTKTVYSFRSLAGIAEFQGNAAMAEIFYAKLIAISEATYHSEHIHLFDYRLSHAEQIMRQGRLEEATGLSEAILTNCKDSSEWRISANCLQIIAECYRLKAIYDTEHVHRVKVWEMHEKKLGRHHRETMNAAEALADCYLNSCKYFEAENTYKQVVSWRNDKLGLRHPDTVRAIECIGICHAGRQRYAEAEAAYLDAIGRKTKPDPRLIDNLCQCLWRQGKWAALETWARQNCDADDGVLQASAYRNLTSALEHQGKGEEALEVRTTALALDTPVDDAPKEGDCQPTNPPARDDRRFGRMIHPRTWSA</sequence>
<keyword evidence="3" id="KW-1185">Reference proteome</keyword>
<name>A0AA43QV66_9LECA</name>
<evidence type="ECO:0000313" key="2">
    <source>
        <dbReference type="EMBL" id="MDI1490910.1"/>
    </source>
</evidence>
<protein>
    <recommendedName>
        <fullName evidence="4">NB-ARC domain-containing protein</fullName>
    </recommendedName>
</protein>
<dbReference type="InterPro" id="IPR011990">
    <property type="entry name" value="TPR-like_helical_dom_sf"/>
</dbReference>
<dbReference type="Gene3D" id="3.40.50.300">
    <property type="entry name" value="P-loop containing nucleotide triphosphate hydrolases"/>
    <property type="match status" value="1"/>
</dbReference>
<feature type="region of interest" description="Disordered" evidence="1">
    <location>
        <begin position="901"/>
        <end position="937"/>
    </location>
</feature>
<dbReference type="EMBL" id="JAPUFD010000013">
    <property type="protein sequence ID" value="MDI1490910.1"/>
    <property type="molecule type" value="Genomic_DNA"/>
</dbReference>
<reference evidence="2" key="1">
    <citation type="journal article" date="2023" name="Genome Biol. Evol.">
        <title>First Whole Genome Sequence and Flow Cytometry Genome Size Data for the Lichen-Forming Fungus Ramalina farinacea (Ascomycota).</title>
        <authorList>
            <person name="Llewellyn T."/>
            <person name="Mian S."/>
            <person name="Hill R."/>
            <person name="Leitch I.J."/>
            <person name="Gaya E."/>
        </authorList>
    </citation>
    <scope>NUCLEOTIDE SEQUENCE</scope>
    <source>
        <strain evidence="2">LIQ254RAFAR</strain>
    </source>
</reference>
<proteinExistence type="predicted"/>
<dbReference type="InterPro" id="IPR053137">
    <property type="entry name" value="NLR-like"/>
</dbReference>
<dbReference type="SUPFAM" id="SSF52540">
    <property type="entry name" value="P-loop containing nucleoside triphosphate hydrolases"/>
    <property type="match status" value="1"/>
</dbReference>
<gene>
    <name evidence="2" type="ORF">OHK93_002115</name>
</gene>
<comment type="caution">
    <text evidence="2">The sequence shown here is derived from an EMBL/GenBank/DDBJ whole genome shotgun (WGS) entry which is preliminary data.</text>
</comment>